<dbReference type="NCBIfam" id="TIGR01891">
    <property type="entry name" value="amidohydrolases"/>
    <property type="match status" value="1"/>
</dbReference>
<comment type="cofactor">
    <cofactor evidence="2">
        <name>Mn(2+)</name>
        <dbReference type="ChEBI" id="CHEBI:29035"/>
    </cofactor>
    <text evidence="2">The Mn(2+) ion enhances activity.</text>
</comment>
<proteinExistence type="predicted"/>
<keyword evidence="4" id="KW-1185">Reference proteome</keyword>
<dbReference type="Gene3D" id="3.30.70.360">
    <property type="match status" value="1"/>
</dbReference>
<evidence type="ECO:0000256" key="2">
    <source>
        <dbReference type="PIRSR" id="PIRSR005962-1"/>
    </source>
</evidence>
<sequence length="377" mass="40544">MQELTALRHRLHQKAEVSGQESETAECIGDFLSDTAPDELRTGLGGHGILASYKGESEGPHLLLRCELDALPIPDKIETDYQSKAEGVGHKCGHDGHMAIMCGVAKLLAADRPASGTVTLLFQPAEETGEGALKILEEEAFQARSLDYCFALHNLPGHGKHQIVVRPGVFAAASVGLEVELRGQTAHAAHPEEGVSPAAAVAQLIEAFSAVPQFYSSLDQATKVTVINAVLGERAFGTSPGHAIVRATLRTYDDELLSDLQRRCLTIAEGLAQTYGLDMAHSWVEPFAATTNDARAVDIICRAAEDCDLEISEKQTPFSWSEDFGHFTQEIPGAMFGLGIGSEHPALHAEQYDFEDAVISSGVLMFMQIIKEIVSKG</sequence>
<dbReference type="PIRSF" id="PIRSF005962">
    <property type="entry name" value="Pept_M20D_amidohydro"/>
    <property type="match status" value="1"/>
</dbReference>
<name>A0A521E9S3_9BACT</name>
<dbReference type="PANTHER" id="PTHR11014:SF169">
    <property type="entry name" value="CLAN MH, FAMILY M20, PEPTIDASE T-LIKE METALLOPEPTIDASE"/>
    <property type="match status" value="1"/>
</dbReference>
<organism evidence="3 4">
    <name type="scientific">Fodinibius sediminis</name>
    <dbReference type="NCBI Taxonomy" id="1214077"/>
    <lineage>
        <taxon>Bacteria</taxon>
        <taxon>Pseudomonadati</taxon>
        <taxon>Balneolota</taxon>
        <taxon>Balneolia</taxon>
        <taxon>Balneolales</taxon>
        <taxon>Balneolaceae</taxon>
        <taxon>Fodinibius</taxon>
    </lineage>
</organism>
<dbReference type="GO" id="GO:0016787">
    <property type="term" value="F:hydrolase activity"/>
    <property type="evidence" value="ECO:0007669"/>
    <property type="project" value="UniProtKB-KW"/>
</dbReference>
<reference evidence="3 4" key="1">
    <citation type="submission" date="2017-05" db="EMBL/GenBank/DDBJ databases">
        <authorList>
            <person name="Varghese N."/>
            <person name="Submissions S."/>
        </authorList>
    </citation>
    <scope>NUCLEOTIDE SEQUENCE [LARGE SCALE GENOMIC DNA]</scope>
    <source>
        <strain evidence="3 4">DSM 21194</strain>
    </source>
</reference>
<protein>
    <submittedName>
        <fullName evidence="3">Amidohydrolase</fullName>
    </submittedName>
</protein>
<dbReference type="PANTHER" id="PTHR11014">
    <property type="entry name" value="PEPTIDASE M20 FAMILY MEMBER"/>
    <property type="match status" value="1"/>
</dbReference>
<feature type="binding site" evidence="2">
    <location>
        <position position="127"/>
    </location>
    <ligand>
        <name>Mn(2+)</name>
        <dbReference type="ChEBI" id="CHEBI:29035"/>
        <label>2</label>
    </ligand>
</feature>
<accession>A0A521E9S3</accession>
<dbReference type="Pfam" id="PF01546">
    <property type="entry name" value="Peptidase_M20"/>
    <property type="match status" value="1"/>
</dbReference>
<dbReference type="AlphaFoldDB" id="A0A521E9S3"/>
<dbReference type="Proteomes" id="UP000317593">
    <property type="component" value="Unassembled WGS sequence"/>
</dbReference>
<feature type="binding site" evidence="2">
    <location>
        <position position="92"/>
    </location>
    <ligand>
        <name>Mn(2+)</name>
        <dbReference type="ChEBI" id="CHEBI:29035"/>
        <label>2</label>
    </ligand>
</feature>
<evidence type="ECO:0000256" key="1">
    <source>
        <dbReference type="ARBA" id="ARBA00022801"/>
    </source>
</evidence>
<dbReference type="InterPro" id="IPR036264">
    <property type="entry name" value="Bact_exopeptidase_dim_dom"/>
</dbReference>
<gene>
    <name evidence="3" type="ORF">SAMN06265218_11442</name>
</gene>
<dbReference type="SUPFAM" id="SSF55031">
    <property type="entry name" value="Bacterial exopeptidase dimerisation domain"/>
    <property type="match status" value="1"/>
</dbReference>
<dbReference type="InterPro" id="IPR002933">
    <property type="entry name" value="Peptidase_M20"/>
</dbReference>
<feature type="binding site" evidence="2">
    <location>
        <position position="94"/>
    </location>
    <ligand>
        <name>Mn(2+)</name>
        <dbReference type="ChEBI" id="CHEBI:29035"/>
        <label>2</label>
    </ligand>
</feature>
<dbReference type="SUPFAM" id="SSF53187">
    <property type="entry name" value="Zn-dependent exopeptidases"/>
    <property type="match status" value="1"/>
</dbReference>
<evidence type="ECO:0000313" key="4">
    <source>
        <dbReference type="Proteomes" id="UP000317593"/>
    </source>
</evidence>
<dbReference type="EMBL" id="FXTH01000014">
    <property type="protein sequence ID" value="SMO80659.1"/>
    <property type="molecule type" value="Genomic_DNA"/>
</dbReference>
<dbReference type="Gene3D" id="3.40.630.10">
    <property type="entry name" value="Zn peptidases"/>
    <property type="match status" value="1"/>
</dbReference>
<keyword evidence="1 3" id="KW-0378">Hydrolase</keyword>
<dbReference type="GO" id="GO:0046872">
    <property type="term" value="F:metal ion binding"/>
    <property type="evidence" value="ECO:0007669"/>
    <property type="project" value="UniProtKB-KW"/>
</dbReference>
<feature type="binding site" evidence="2">
    <location>
        <position position="348"/>
    </location>
    <ligand>
        <name>Mn(2+)</name>
        <dbReference type="ChEBI" id="CHEBI:29035"/>
        <label>2</label>
    </ligand>
</feature>
<dbReference type="InterPro" id="IPR017439">
    <property type="entry name" value="Amidohydrolase"/>
</dbReference>
<keyword evidence="2" id="KW-0479">Metal-binding</keyword>
<keyword evidence="2" id="KW-0464">Manganese</keyword>
<feature type="binding site" evidence="2">
    <location>
        <position position="153"/>
    </location>
    <ligand>
        <name>Mn(2+)</name>
        <dbReference type="ChEBI" id="CHEBI:29035"/>
        <label>2</label>
    </ligand>
</feature>
<evidence type="ECO:0000313" key="3">
    <source>
        <dbReference type="EMBL" id="SMO80659.1"/>
    </source>
</evidence>